<sequence length="987" mass="110834">MTGERNPFTDKEESYLIQYIAKYCPENKNRSGNKLYETLVENRQKLWPWSAAHSASGWRERYVRNKERFDRRIGKWQAKSLSQEPTSTAPTSSFAPLPSQATTSAGTPRRSGSERQPFTPKEEELLVQYLAIETRDGFHRKGNTVYQRLVSMPEQWPWGSAHTAQSWLERYRRRSEEFDARIRAYQDQNGIKRTGTVDHELWNRLPSLHPLVQGDEKTAQEPRRTLRKSRKRPAVREEEEEEAEDGGIRHKRQRLERLSIVAEREEGEEEEAQRRKHRRQEKQKMVVEDQDQDQDQEELHENGDGRRKHRREETQKTVGEEEEEEEGTPTPQGHRRVARPSIPQQDGPQVPSTNGQNKPSRAVSEVGTGTSGQDAVDAEALLDEVPDSQAEGVDYSPSRSQEPVEAIDDDLYHPALEVNMEVGTQRIDMTPRTSGSANIHATTTQESYIVRSLEVPQKPVGKGKLPQVSQEPTPPTSDAPLSPLPSPTKPINPESTRRVALPSNKPSAAPQESPIRPVRTIHDDIAEEEDDRFESAVPAAQSSVPRRPGARQPPVRIEGAFNSALSRPGGAKSYKGTRRVTGVEDTSESEPEQEPHAVWPPKRGKGKAVARPVATAEKPATTGSKASAKPFVIQDTEARSHTDLSKNSTESATSRPLKQTRSVPRRSLSRASLTKPSKSTANGGTTSRIRGRPSLNTPQPEAGPSRLEPSITDTAERRHTLATPAPHRLVQRLKGKARHSMPAYAHRPLETDSIVSNVSFNGRIITAEDHKYLIESGMRNILQQLATNTGFGYEVVENVWGFCGTIADTKAMLDRMCVNATKGANDAYEELGIEDKVQERERSVLQGQLVSPVELSTSAGVSKAFMTVARVEAAVEDEYWPPDNSKAAILLRQQMKQQEEEEEEEEEEEAAEGLLLEEEQGEDEVEEEGEDEDEDEDVEEGKREYEGEAERLGVDKEANSQNDEEENDSRYDQVQRILGLVMKNFKR</sequence>
<protein>
    <submittedName>
        <fullName evidence="1">Uncharacterized protein</fullName>
    </submittedName>
</protein>
<dbReference type="Proteomes" id="UP001055072">
    <property type="component" value="Unassembled WGS sequence"/>
</dbReference>
<reference evidence="1" key="1">
    <citation type="journal article" date="2021" name="Environ. Microbiol.">
        <title>Gene family expansions and transcriptome signatures uncover fungal adaptations to wood decay.</title>
        <authorList>
            <person name="Hage H."/>
            <person name="Miyauchi S."/>
            <person name="Viragh M."/>
            <person name="Drula E."/>
            <person name="Min B."/>
            <person name="Chaduli D."/>
            <person name="Navarro D."/>
            <person name="Favel A."/>
            <person name="Norest M."/>
            <person name="Lesage-Meessen L."/>
            <person name="Balint B."/>
            <person name="Merenyi Z."/>
            <person name="de Eugenio L."/>
            <person name="Morin E."/>
            <person name="Martinez A.T."/>
            <person name="Baldrian P."/>
            <person name="Stursova M."/>
            <person name="Martinez M.J."/>
            <person name="Novotny C."/>
            <person name="Magnuson J.K."/>
            <person name="Spatafora J.W."/>
            <person name="Maurice S."/>
            <person name="Pangilinan J."/>
            <person name="Andreopoulos W."/>
            <person name="LaButti K."/>
            <person name="Hundley H."/>
            <person name="Na H."/>
            <person name="Kuo A."/>
            <person name="Barry K."/>
            <person name="Lipzen A."/>
            <person name="Henrissat B."/>
            <person name="Riley R."/>
            <person name="Ahrendt S."/>
            <person name="Nagy L.G."/>
            <person name="Grigoriev I.V."/>
            <person name="Martin F."/>
            <person name="Rosso M.N."/>
        </authorList>
    </citation>
    <scope>NUCLEOTIDE SEQUENCE</scope>
    <source>
        <strain evidence="1">CBS 384.51</strain>
    </source>
</reference>
<accession>A0ACB8TVA9</accession>
<evidence type="ECO:0000313" key="1">
    <source>
        <dbReference type="EMBL" id="KAI0085920.1"/>
    </source>
</evidence>
<organism evidence="1 2">
    <name type="scientific">Irpex rosettiformis</name>
    <dbReference type="NCBI Taxonomy" id="378272"/>
    <lineage>
        <taxon>Eukaryota</taxon>
        <taxon>Fungi</taxon>
        <taxon>Dikarya</taxon>
        <taxon>Basidiomycota</taxon>
        <taxon>Agaricomycotina</taxon>
        <taxon>Agaricomycetes</taxon>
        <taxon>Polyporales</taxon>
        <taxon>Irpicaceae</taxon>
        <taxon>Irpex</taxon>
    </lineage>
</organism>
<dbReference type="EMBL" id="MU274927">
    <property type="protein sequence ID" value="KAI0085920.1"/>
    <property type="molecule type" value="Genomic_DNA"/>
</dbReference>
<proteinExistence type="predicted"/>
<gene>
    <name evidence="1" type="ORF">BDY19DRAFT_1059275</name>
</gene>
<keyword evidence="2" id="KW-1185">Reference proteome</keyword>
<name>A0ACB8TVA9_9APHY</name>
<comment type="caution">
    <text evidence="1">The sequence shown here is derived from an EMBL/GenBank/DDBJ whole genome shotgun (WGS) entry which is preliminary data.</text>
</comment>
<evidence type="ECO:0000313" key="2">
    <source>
        <dbReference type="Proteomes" id="UP001055072"/>
    </source>
</evidence>